<evidence type="ECO:0000259" key="2">
    <source>
        <dbReference type="Pfam" id="PF17517"/>
    </source>
</evidence>
<sequence length="679" mass="73296">MMTRIWCRILPIFATLAVAVVVCGCEGEPELGPTGVSGGSGPSLRPDLGYVDAGGDAGPNDQPLRSYCRPGERRCLFENSPLFEQCDLDGERFEVDACAAGEMCRTGRCVDFACAPGKELCVGTQTRATCAEDGRSVRDAARCEGAGDICRGGECIDACAAAEREQSYIGCEYIARELPNAYRYGGESDEESPFAIVVANPDRLLDAEITITDPDGTPSKLLEQVDVTSSDRLPNQSYRVTVRSEILSRSGTSRSGTNQIESPAASVSVPPQAAAVFLMDPGMPKRMRSYRVESTRPIIAYQFSPYCCNFTYTNDASLLLPTTTLGERYRVLGFPSLVSENSTSISNGTMTVVAQEDGTEVEIDSPIDLRFSDDWFPNTHWSDDLVRLDAGESITFGTASTAGDPSVNRDLSGTVVEANKRIAVFAGHECTFVPQDEWACDHLEEQMLPAQTLGKRYLLTPTRRRGYKHGQTIGHEAVYWRLVADEDSTITFEPPLESLTLASRSNDATPSCRAKLEDGRVRLAAGEVCEFGTMKAVAVESTGTLMVGGIISGHQSTGMLSYGSHAGDPSFFVVPPVEQFRTGYSFVSPPTFARNYVAVALPQGGAVALDGVALAPEARLGLRQVDLGGKTWDIFNVAIEAGYHTMESSERFGIVVYAFDDYVSYAFPGGLDLLPKGSR</sequence>
<feature type="chain" id="PRO_5030106791" description="IgGFc-binding protein N-terminal domain-containing protein" evidence="1">
    <location>
        <begin position="20"/>
        <end position="679"/>
    </location>
</feature>
<dbReference type="PANTHER" id="PTHR46534:SF1">
    <property type="entry name" value="IGGFC-BINDING PROTEIN N-TERMINAL DOMAIN-CONTAINING PROTEIN"/>
    <property type="match status" value="1"/>
</dbReference>
<dbReference type="PANTHER" id="PTHR46534">
    <property type="entry name" value="IGGFC_BINDING DOMAIN-CONTAINING PROTEIN"/>
    <property type="match status" value="1"/>
</dbReference>
<dbReference type="Pfam" id="PF17517">
    <property type="entry name" value="IgGFc_binding"/>
    <property type="match status" value="1"/>
</dbReference>
<dbReference type="InterPro" id="IPR035234">
    <property type="entry name" value="IgGFc-bd_N"/>
</dbReference>
<accession>A0A5B8YED8</accession>
<keyword evidence="1" id="KW-0732">Signal</keyword>
<dbReference type="AlphaFoldDB" id="A0A4Y6Q074"/>
<protein>
    <recommendedName>
        <fullName evidence="2">IgGFc-binding protein N-terminal domain-containing protein</fullName>
    </recommendedName>
</protein>
<evidence type="ECO:0000313" key="4">
    <source>
        <dbReference type="Proteomes" id="UP000315995"/>
    </source>
</evidence>
<gene>
    <name evidence="3" type="ORF">FIV42_25505</name>
</gene>
<dbReference type="EMBL" id="CP041186">
    <property type="protein sequence ID" value="QDG53976.1"/>
    <property type="molecule type" value="Genomic_DNA"/>
</dbReference>
<evidence type="ECO:0000256" key="1">
    <source>
        <dbReference type="SAM" id="SignalP"/>
    </source>
</evidence>
<dbReference type="OrthoDB" id="5524783at2"/>
<feature type="domain" description="IgGFc-binding protein N-terminal" evidence="2">
    <location>
        <begin position="315"/>
        <end position="657"/>
    </location>
</feature>
<name>A0A4Y6Q074_PERCE</name>
<keyword evidence="4" id="KW-1185">Reference proteome</keyword>
<evidence type="ECO:0000313" key="3">
    <source>
        <dbReference type="EMBL" id="QDG53976.1"/>
    </source>
</evidence>
<reference evidence="3 4" key="1">
    <citation type="submission" date="2019-06" db="EMBL/GenBank/DDBJ databases">
        <title>Persicimonas caeni gen. nov., sp. nov., a predatory bacterium isolated from solar saltern.</title>
        <authorList>
            <person name="Wang S."/>
        </authorList>
    </citation>
    <scope>NUCLEOTIDE SEQUENCE [LARGE SCALE GENOMIC DNA]</scope>
    <source>
        <strain evidence="3 4">YN101</strain>
    </source>
</reference>
<dbReference type="RefSeq" id="WP_141200426.1">
    <property type="nucleotide sequence ID" value="NZ_CP041186.1"/>
</dbReference>
<dbReference type="Proteomes" id="UP000315995">
    <property type="component" value="Chromosome"/>
</dbReference>
<dbReference type="PROSITE" id="PS51257">
    <property type="entry name" value="PROKAR_LIPOPROTEIN"/>
    <property type="match status" value="1"/>
</dbReference>
<accession>A0A4Y6Q074</accession>
<organism evidence="3 4">
    <name type="scientific">Persicimonas caeni</name>
    <dbReference type="NCBI Taxonomy" id="2292766"/>
    <lineage>
        <taxon>Bacteria</taxon>
        <taxon>Deltaproteobacteria</taxon>
        <taxon>Bradymonadales</taxon>
        <taxon>Bradymonadaceae</taxon>
        <taxon>Persicimonas</taxon>
    </lineage>
</organism>
<proteinExistence type="predicted"/>
<feature type="signal peptide" evidence="1">
    <location>
        <begin position="1"/>
        <end position="19"/>
    </location>
</feature>